<organism evidence="2 3">
    <name type="scientific">Dioszegia hungarica</name>
    <dbReference type="NCBI Taxonomy" id="4972"/>
    <lineage>
        <taxon>Eukaryota</taxon>
        <taxon>Fungi</taxon>
        <taxon>Dikarya</taxon>
        <taxon>Basidiomycota</taxon>
        <taxon>Agaricomycotina</taxon>
        <taxon>Tremellomycetes</taxon>
        <taxon>Tremellales</taxon>
        <taxon>Bulleribasidiaceae</taxon>
        <taxon>Dioszegia</taxon>
    </lineage>
</organism>
<proteinExistence type="predicted"/>
<evidence type="ECO:0000313" key="3">
    <source>
        <dbReference type="Proteomes" id="UP001164286"/>
    </source>
</evidence>
<evidence type="ECO:0000256" key="1">
    <source>
        <dbReference type="SAM" id="MobiDB-lite"/>
    </source>
</evidence>
<dbReference type="RefSeq" id="XP_052948151.1">
    <property type="nucleotide sequence ID" value="XM_053092148.1"/>
</dbReference>
<dbReference type="AlphaFoldDB" id="A0AA38HEZ3"/>
<evidence type="ECO:0000313" key="2">
    <source>
        <dbReference type="EMBL" id="KAI9638374.1"/>
    </source>
</evidence>
<keyword evidence="3" id="KW-1185">Reference proteome</keyword>
<gene>
    <name evidence="2" type="ORF">MKK02DRAFT_42761</name>
</gene>
<comment type="caution">
    <text evidence="2">The sequence shown here is derived from an EMBL/GenBank/DDBJ whole genome shotgun (WGS) entry which is preliminary data.</text>
</comment>
<dbReference type="GeneID" id="77731353"/>
<name>A0AA38HEZ3_9TREE</name>
<feature type="compositionally biased region" description="Acidic residues" evidence="1">
    <location>
        <begin position="37"/>
        <end position="61"/>
    </location>
</feature>
<feature type="region of interest" description="Disordered" evidence="1">
    <location>
        <begin position="30"/>
        <end position="61"/>
    </location>
</feature>
<sequence>MAGGPSRLRPSIRCLSPSVPRDEFAYDNMMRVMGADGSEDDSDTGSEEDSEDYGDLEEDDMAATGDDVGAASVAGEAALGKEAKSRWIQKVKMDTVPGEVRGKLGTWLNHRSSAERPRFRISDTSLVAVGNRCQQLLGQTFGLSPFIAQCAGGSYGTLSSLPGHRSNGIGSGILPRSLIATVTVHIDRDMIYSIASSGERTIWVVENNCSLGPDSLDLYTLLVTTYTRLAEFQPGLYRLKGQEGHMDDLDLSIFASSKHWLEEDSPSGPRHTHIGRFAERKFLLTDIFLRDVRKRRAGLCQAGASNIWQPAFASPPCAACGCTYERDETAADDADRVEGRLVGNEVVDSEEEDEGMEGM</sequence>
<protein>
    <submittedName>
        <fullName evidence="2">Uncharacterized protein</fullName>
    </submittedName>
</protein>
<reference evidence="2" key="1">
    <citation type="journal article" date="2022" name="G3 (Bethesda)">
        <title>High quality genome of the basidiomycete yeast Dioszegia hungarica PDD-24b-2 isolated from cloud water.</title>
        <authorList>
            <person name="Jarrige D."/>
            <person name="Haridas S."/>
            <person name="Bleykasten-Grosshans C."/>
            <person name="Joly M."/>
            <person name="Nadalig T."/>
            <person name="Sancelme M."/>
            <person name="Vuilleumier S."/>
            <person name="Grigoriev I.V."/>
            <person name="Amato P."/>
            <person name="Bringel F."/>
        </authorList>
    </citation>
    <scope>NUCLEOTIDE SEQUENCE</scope>
    <source>
        <strain evidence="2">PDD-24b-2</strain>
    </source>
</reference>
<dbReference type="EMBL" id="JAKWFO010000003">
    <property type="protein sequence ID" value="KAI9638374.1"/>
    <property type="molecule type" value="Genomic_DNA"/>
</dbReference>
<accession>A0AA38HEZ3</accession>
<dbReference type="Proteomes" id="UP001164286">
    <property type="component" value="Unassembled WGS sequence"/>
</dbReference>